<gene>
    <name evidence="2" type="ORF">FOTG_17858</name>
</gene>
<dbReference type="EMBL" id="JH658121">
    <property type="protein sequence ID" value="EXM13697.1"/>
    <property type="molecule type" value="Genomic_DNA"/>
</dbReference>
<organism evidence="2">
    <name type="scientific">Fusarium oxysporum f. sp. vasinfectum 25433</name>
    <dbReference type="NCBI Taxonomy" id="1089449"/>
    <lineage>
        <taxon>Eukaryota</taxon>
        <taxon>Fungi</taxon>
        <taxon>Dikarya</taxon>
        <taxon>Ascomycota</taxon>
        <taxon>Pezizomycotina</taxon>
        <taxon>Sordariomycetes</taxon>
        <taxon>Hypocreomycetidae</taxon>
        <taxon>Hypocreales</taxon>
        <taxon>Nectriaceae</taxon>
        <taxon>Fusarium</taxon>
        <taxon>Fusarium oxysporum species complex</taxon>
    </lineage>
</organism>
<feature type="transmembrane region" description="Helical" evidence="1">
    <location>
        <begin position="6"/>
        <end position="26"/>
    </location>
</feature>
<keyword evidence="1" id="KW-0472">Membrane</keyword>
<keyword evidence="1" id="KW-0812">Transmembrane</keyword>
<protein>
    <submittedName>
        <fullName evidence="2">Uncharacterized protein</fullName>
    </submittedName>
</protein>
<keyword evidence="1" id="KW-1133">Transmembrane helix</keyword>
<dbReference type="HOGENOM" id="CLU_3068719_0_0_1"/>
<sequence>MFFTSTVLLCSGLATIVDFVFGMVRIGAPSRKQAEMVDDTADEEVKMKTVDVV</sequence>
<reference evidence="2" key="1">
    <citation type="submission" date="2011-11" db="EMBL/GenBank/DDBJ databases">
        <title>The Genome Sequence of Fusarium oxysporum Cotton.</title>
        <authorList>
            <consortium name="The Broad Institute Genome Sequencing Platform"/>
            <person name="Ma L.-J."/>
            <person name="Gale L.R."/>
            <person name="Schwartz D.C."/>
            <person name="Zhou S."/>
            <person name="Corby-Kistler H."/>
            <person name="Young S.K."/>
            <person name="Zeng Q."/>
            <person name="Gargeya S."/>
            <person name="Fitzgerald M."/>
            <person name="Haas B."/>
            <person name="Abouelleil A."/>
            <person name="Alvarado L."/>
            <person name="Arachchi H.M."/>
            <person name="Berlin A."/>
            <person name="Brown A."/>
            <person name="Chapman S.B."/>
            <person name="Chen Z."/>
            <person name="Dunbar C."/>
            <person name="Freedman E."/>
            <person name="Gearin G."/>
            <person name="Goldberg J."/>
            <person name="Griggs A."/>
            <person name="Gujja S."/>
            <person name="Heiman D."/>
            <person name="Howarth C."/>
            <person name="Larson L."/>
            <person name="Lui A."/>
            <person name="MacDonald P.J.P."/>
            <person name="Montmayeur A."/>
            <person name="Murphy C."/>
            <person name="Neiman D."/>
            <person name="Pearson M."/>
            <person name="Priest M."/>
            <person name="Roberts A."/>
            <person name="Saif S."/>
            <person name="Shea T."/>
            <person name="Shenoy N."/>
            <person name="Sisk P."/>
            <person name="Stolte C."/>
            <person name="Sykes S."/>
            <person name="Wortman J."/>
            <person name="Nusbaum C."/>
            <person name="Birren B."/>
        </authorList>
    </citation>
    <scope>NUCLEOTIDE SEQUENCE [LARGE SCALE GENOMIC DNA]</scope>
    <source>
        <strain evidence="2">25433</strain>
    </source>
</reference>
<dbReference type="AlphaFoldDB" id="X0KY41"/>
<reference evidence="2" key="2">
    <citation type="submission" date="2012-05" db="EMBL/GenBank/DDBJ databases">
        <title>The Genome Annotation of Fusarium oxysporum Cotton.</title>
        <authorList>
            <consortium name="The Broad Institute Genomics Platform"/>
            <person name="Ma L.-J."/>
            <person name="Corby-Kistler H."/>
            <person name="Broz K."/>
            <person name="Gale L.R."/>
            <person name="Jonkers W."/>
            <person name="O'Donnell K."/>
            <person name="Ploetz R."/>
            <person name="Steinberg C."/>
            <person name="Schwartz D.C."/>
            <person name="VanEtten H."/>
            <person name="Zhou S."/>
            <person name="Young S.K."/>
            <person name="Zeng Q."/>
            <person name="Gargeya S."/>
            <person name="Fitzgerald M."/>
            <person name="Abouelleil A."/>
            <person name="Alvarado L."/>
            <person name="Chapman S.B."/>
            <person name="Gainer-Dewar J."/>
            <person name="Goldberg J."/>
            <person name="Griggs A."/>
            <person name="Gujja S."/>
            <person name="Hansen M."/>
            <person name="Howarth C."/>
            <person name="Imamovic A."/>
            <person name="Ireland A."/>
            <person name="Larimer J."/>
            <person name="McCowan C."/>
            <person name="Murphy C."/>
            <person name="Pearson M."/>
            <person name="Poon T.W."/>
            <person name="Priest M."/>
            <person name="Roberts A."/>
            <person name="Saif S."/>
            <person name="Shea T."/>
            <person name="Sykes S."/>
            <person name="Wortman J."/>
            <person name="Nusbaum C."/>
            <person name="Birren B."/>
        </authorList>
    </citation>
    <scope>NUCLEOTIDE SEQUENCE</scope>
    <source>
        <strain evidence="2">25433</strain>
    </source>
</reference>
<dbReference type="Proteomes" id="UP000030701">
    <property type="component" value="Unassembled WGS sequence"/>
</dbReference>
<accession>X0KY41</accession>
<name>X0KY41_FUSOX</name>
<proteinExistence type="predicted"/>
<evidence type="ECO:0000313" key="2">
    <source>
        <dbReference type="EMBL" id="EXM13697.1"/>
    </source>
</evidence>
<evidence type="ECO:0000256" key="1">
    <source>
        <dbReference type="SAM" id="Phobius"/>
    </source>
</evidence>